<evidence type="ECO:0000256" key="4">
    <source>
        <dbReference type="ARBA" id="ARBA00022438"/>
    </source>
</evidence>
<gene>
    <name evidence="8" type="primary">pepA</name>
    <name evidence="10" type="ORF">ETU37_21255</name>
</gene>
<keyword evidence="6 8" id="KW-0378">Hydrolase</keyword>
<accession>A0A4Q5IXD1</accession>
<dbReference type="RefSeq" id="WP_129989334.1">
    <property type="nucleotide sequence ID" value="NZ_SDPU01000035.1"/>
</dbReference>
<dbReference type="EMBL" id="SDPU01000035">
    <property type="protein sequence ID" value="RYU09569.1"/>
    <property type="molecule type" value="Genomic_DNA"/>
</dbReference>
<evidence type="ECO:0000313" key="11">
    <source>
        <dbReference type="Proteomes" id="UP000291189"/>
    </source>
</evidence>
<dbReference type="PRINTS" id="PR00481">
    <property type="entry name" value="LAMNOPPTDASE"/>
</dbReference>
<protein>
    <recommendedName>
        <fullName evidence="8">Probable cytosol aminopeptidase</fullName>
        <ecNumber evidence="8">3.4.11.1</ecNumber>
    </recommendedName>
    <alternativeName>
        <fullName evidence="8">Leucine aminopeptidase</fullName>
        <shortName evidence="8">LAP</shortName>
        <ecNumber evidence="8">3.4.11.10</ecNumber>
    </alternativeName>
    <alternativeName>
        <fullName evidence="8">Leucyl aminopeptidase</fullName>
    </alternativeName>
</protein>
<dbReference type="Proteomes" id="UP000291189">
    <property type="component" value="Unassembled WGS sequence"/>
</dbReference>
<proteinExistence type="inferred from homology"/>
<dbReference type="GO" id="GO:0030145">
    <property type="term" value="F:manganese ion binding"/>
    <property type="evidence" value="ECO:0007669"/>
    <property type="project" value="UniProtKB-UniRule"/>
</dbReference>
<keyword evidence="4 8" id="KW-0031">Aminopeptidase</keyword>
<comment type="function">
    <text evidence="7 8">Presumably involved in the processing and regular turnover of intracellular proteins. Catalyzes the removal of unsubstituted N-terminal amino acids from various peptides.</text>
</comment>
<evidence type="ECO:0000313" key="10">
    <source>
        <dbReference type="EMBL" id="RYU09569.1"/>
    </source>
</evidence>
<keyword evidence="8" id="KW-0479">Metal-binding</keyword>
<dbReference type="SUPFAM" id="SSF52949">
    <property type="entry name" value="Macro domain-like"/>
    <property type="match status" value="1"/>
</dbReference>
<feature type="binding site" evidence="8">
    <location>
        <position position="347"/>
    </location>
    <ligand>
        <name>Mn(2+)</name>
        <dbReference type="ChEBI" id="CHEBI:29035"/>
        <label>1</label>
    </ligand>
</feature>
<comment type="subcellular location">
    <subcellularLocation>
        <location evidence="8">Cytoplasm</location>
    </subcellularLocation>
</comment>
<dbReference type="InterPro" id="IPR023042">
    <property type="entry name" value="Peptidase_M17_leu_NH2_pept"/>
</dbReference>
<dbReference type="PANTHER" id="PTHR11963:SF23">
    <property type="entry name" value="CYTOSOL AMINOPEPTIDASE"/>
    <property type="match status" value="1"/>
</dbReference>
<feature type="binding site" evidence="8">
    <location>
        <position position="268"/>
    </location>
    <ligand>
        <name>Mn(2+)</name>
        <dbReference type="ChEBI" id="CHEBI:29035"/>
        <label>2</label>
    </ligand>
</feature>
<name>A0A4Q5IXD1_9ACTN</name>
<dbReference type="InterPro" id="IPR000819">
    <property type="entry name" value="Peptidase_M17_C"/>
</dbReference>
<dbReference type="EC" id="3.4.11.10" evidence="8"/>
<dbReference type="CDD" id="cd00433">
    <property type="entry name" value="Peptidase_M17"/>
    <property type="match status" value="1"/>
</dbReference>
<feature type="binding site" evidence="8">
    <location>
        <position position="347"/>
    </location>
    <ligand>
        <name>Mn(2+)</name>
        <dbReference type="ChEBI" id="CHEBI:29035"/>
        <label>2</label>
    </ligand>
</feature>
<sequence length="503" mass="51112">MTTYTLRKGSPAKTRTDALVIGVVSAGKGVVAASGGEDVASAYGRKFGPLLATLGITGKRGEVARIPTGGTLKSPLLVVVGLGPADKVDPDAVRRAAGAAARTVTNAATVALALPADDAAHVRAATEGYLLGGYTFTTYKSSKGDDDTPGEVVVLSPAARAAATQEAFETAQVVAAAVARTRDWVNTPAGDLAPPAFADAVVDAAKAKRKGKVTATVLDEKALADEQCGGILGVGQGSANPPRLVRLHYKPRGAHAHLGLVGKGITYDSGGLTIKPGPSMVTMKSDMAGAAAVVSATLAVAELGLPVEVTAWVPMAENMVSGTATRPGDVLTMHDGQTVEVLNTDAEGRLVLADALSMAGDAKPDLVVDVATLTGACETALGDRVSGLFGSSDAVVARVREAGARVGETHWPMPISDEMPVKVRTYSTVADLMQHNVDLYGGASYAAAFLQAFVPEGQAWAHVDIAGPGFNKRGAYGHVTAGGTGVTVATLVELAREMAETSA</sequence>
<feature type="binding site" evidence="8">
    <location>
        <position position="345"/>
    </location>
    <ligand>
        <name>Mn(2+)</name>
        <dbReference type="ChEBI" id="CHEBI:29035"/>
        <label>1</label>
    </ligand>
</feature>
<reference evidence="10 11" key="1">
    <citation type="submission" date="2019-01" db="EMBL/GenBank/DDBJ databases">
        <title>Nocardioides guangzhouensis sp. nov., an actinobacterium isolated from soil.</title>
        <authorList>
            <person name="Fu Y."/>
            <person name="Cai Y."/>
            <person name="Lin Z."/>
            <person name="Chen P."/>
        </authorList>
    </citation>
    <scope>NUCLEOTIDE SEQUENCE [LARGE SCALE GENOMIC DNA]</scope>
    <source>
        <strain evidence="10 11">NBRC 105384</strain>
    </source>
</reference>
<dbReference type="AlphaFoldDB" id="A0A4Q5IXD1"/>
<keyword evidence="5 8" id="KW-0645">Protease</keyword>
<evidence type="ECO:0000256" key="8">
    <source>
        <dbReference type="HAMAP-Rule" id="MF_00181"/>
    </source>
</evidence>
<dbReference type="GO" id="GO:0006508">
    <property type="term" value="P:proteolysis"/>
    <property type="evidence" value="ECO:0007669"/>
    <property type="project" value="UniProtKB-KW"/>
</dbReference>
<dbReference type="Pfam" id="PF00883">
    <property type="entry name" value="Peptidase_M17"/>
    <property type="match status" value="1"/>
</dbReference>
<dbReference type="Pfam" id="PF02789">
    <property type="entry name" value="Peptidase_M17_N"/>
    <property type="match status" value="1"/>
</dbReference>
<dbReference type="InterPro" id="IPR011356">
    <property type="entry name" value="Leucine_aapep/pepB"/>
</dbReference>
<organism evidence="10 11">
    <name type="scientific">Nocardioides iriomotensis</name>
    <dbReference type="NCBI Taxonomy" id="715784"/>
    <lineage>
        <taxon>Bacteria</taxon>
        <taxon>Bacillati</taxon>
        <taxon>Actinomycetota</taxon>
        <taxon>Actinomycetes</taxon>
        <taxon>Propionibacteriales</taxon>
        <taxon>Nocardioidaceae</taxon>
        <taxon>Nocardioides</taxon>
    </lineage>
</organism>
<feature type="binding site" evidence="8">
    <location>
        <position position="263"/>
    </location>
    <ligand>
        <name>Mn(2+)</name>
        <dbReference type="ChEBI" id="CHEBI:29035"/>
        <label>2</label>
    </ligand>
</feature>
<evidence type="ECO:0000259" key="9">
    <source>
        <dbReference type="PROSITE" id="PS00631"/>
    </source>
</evidence>
<evidence type="ECO:0000256" key="1">
    <source>
        <dbReference type="ARBA" id="ARBA00000135"/>
    </source>
</evidence>
<dbReference type="NCBIfam" id="NF002073">
    <property type="entry name" value="PRK00913.1-2"/>
    <property type="match status" value="1"/>
</dbReference>
<evidence type="ECO:0000256" key="5">
    <source>
        <dbReference type="ARBA" id="ARBA00022670"/>
    </source>
</evidence>
<dbReference type="OrthoDB" id="9809354at2"/>
<keyword evidence="8" id="KW-0464">Manganese</keyword>
<keyword evidence="11" id="KW-1185">Reference proteome</keyword>
<evidence type="ECO:0000256" key="3">
    <source>
        <dbReference type="ARBA" id="ARBA00009528"/>
    </source>
</evidence>
<comment type="catalytic activity">
    <reaction evidence="2 8">
        <text>Release of an N-terminal amino acid, preferentially leucine, but not glutamic or aspartic acids.</text>
        <dbReference type="EC" id="3.4.11.10"/>
    </reaction>
</comment>
<dbReference type="EC" id="3.4.11.1" evidence="8"/>
<dbReference type="Gene3D" id="3.40.630.10">
    <property type="entry name" value="Zn peptidases"/>
    <property type="match status" value="1"/>
</dbReference>
<comment type="catalytic activity">
    <reaction evidence="1 8">
        <text>Release of an N-terminal amino acid, Xaa-|-Yaa-, in which Xaa is preferably Leu, but may be other amino acids including Pro although not Arg or Lys, and Yaa may be Pro. Amino acid amides and methyl esters are also readily hydrolyzed, but rates on arylamides are exceedingly low.</text>
        <dbReference type="EC" id="3.4.11.1"/>
    </reaction>
</comment>
<dbReference type="GO" id="GO:0005737">
    <property type="term" value="C:cytoplasm"/>
    <property type="evidence" value="ECO:0007669"/>
    <property type="project" value="UniProtKB-SubCell"/>
</dbReference>
<evidence type="ECO:0000256" key="6">
    <source>
        <dbReference type="ARBA" id="ARBA00022801"/>
    </source>
</evidence>
<dbReference type="InterPro" id="IPR008283">
    <property type="entry name" value="Peptidase_M17_N"/>
</dbReference>
<dbReference type="PANTHER" id="PTHR11963">
    <property type="entry name" value="LEUCINE AMINOPEPTIDASE-RELATED"/>
    <property type="match status" value="1"/>
</dbReference>
<dbReference type="InterPro" id="IPR043472">
    <property type="entry name" value="Macro_dom-like"/>
</dbReference>
<dbReference type="GO" id="GO:0070006">
    <property type="term" value="F:metalloaminopeptidase activity"/>
    <property type="evidence" value="ECO:0007669"/>
    <property type="project" value="InterPro"/>
</dbReference>
<dbReference type="HAMAP" id="MF_00181">
    <property type="entry name" value="Cytosol_peptidase_M17"/>
    <property type="match status" value="1"/>
</dbReference>
<feature type="binding site" evidence="8">
    <location>
        <position position="286"/>
    </location>
    <ligand>
        <name>Mn(2+)</name>
        <dbReference type="ChEBI" id="CHEBI:29035"/>
        <label>2</label>
    </ligand>
</feature>
<feature type="binding site" evidence="8">
    <location>
        <position position="268"/>
    </location>
    <ligand>
        <name>Mn(2+)</name>
        <dbReference type="ChEBI" id="CHEBI:29035"/>
        <label>1</label>
    </ligand>
</feature>
<comment type="caution">
    <text evidence="10">The sequence shown here is derived from an EMBL/GenBank/DDBJ whole genome shotgun (WGS) entry which is preliminary data.</text>
</comment>
<feature type="domain" description="Cytosol aminopeptidase" evidence="9">
    <location>
        <begin position="343"/>
        <end position="350"/>
    </location>
</feature>
<comment type="cofactor">
    <cofactor evidence="8">
        <name>Mn(2+)</name>
        <dbReference type="ChEBI" id="CHEBI:29035"/>
    </cofactor>
    <text evidence="8">Binds 2 manganese ions per subunit.</text>
</comment>
<evidence type="ECO:0000256" key="7">
    <source>
        <dbReference type="ARBA" id="ARBA00049972"/>
    </source>
</evidence>
<feature type="active site" evidence="8">
    <location>
        <position position="349"/>
    </location>
</feature>
<dbReference type="Gene3D" id="3.40.220.10">
    <property type="entry name" value="Leucine Aminopeptidase, subunit E, domain 1"/>
    <property type="match status" value="1"/>
</dbReference>
<keyword evidence="8" id="KW-0963">Cytoplasm</keyword>
<evidence type="ECO:0000256" key="2">
    <source>
        <dbReference type="ARBA" id="ARBA00000967"/>
    </source>
</evidence>
<feature type="active site" evidence="8">
    <location>
        <position position="275"/>
    </location>
</feature>
<dbReference type="SUPFAM" id="SSF53187">
    <property type="entry name" value="Zn-dependent exopeptidases"/>
    <property type="match status" value="1"/>
</dbReference>
<comment type="similarity">
    <text evidence="3 8">Belongs to the peptidase M17 family.</text>
</comment>
<dbReference type="PROSITE" id="PS00631">
    <property type="entry name" value="CYTOSOL_AP"/>
    <property type="match status" value="1"/>
</dbReference>